<evidence type="ECO:0000256" key="1">
    <source>
        <dbReference type="SAM" id="MobiDB-lite"/>
    </source>
</evidence>
<sequence>MLPGCLRRKVGVRAVFTPNGSIIIRMDLGRLDRALGGPGARGDALYGVMGRVGEDGRGSSCMVTSLEPGPVWVSAHCHGGLRQGNGSAVEPCRYHRDPVRETGHGESPLRDTQLSPRGCSIVPSPPLGRCAHSRLMPKGRGTRSNPSGGVSGGSWAGGRGITAAFVTVIPSLPPPPFDGIPGNGSFFRHSFREQRAIQGRLLNVASLMSIGSDGIPRYRCLHLSQSVAGAQGVGSAHAGQ</sequence>
<feature type="compositionally biased region" description="Basic and acidic residues" evidence="1">
    <location>
        <begin position="98"/>
        <end position="109"/>
    </location>
</feature>
<feature type="region of interest" description="Disordered" evidence="1">
    <location>
        <begin position="98"/>
        <end position="118"/>
    </location>
</feature>
<organism evidence="2 3">
    <name type="scientific">Lasiosphaeris hirsuta</name>
    <dbReference type="NCBI Taxonomy" id="260670"/>
    <lineage>
        <taxon>Eukaryota</taxon>
        <taxon>Fungi</taxon>
        <taxon>Dikarya</taxon>
        <taxon>Ascomycota</taxon>
        <taxon>Pezizomycotina</taxon>
        <taxon>Sordariomycetes</taxon>
        <taxon>Sordariomycetidae</taxon>
        <taxon>Sordariales</taxon>
        <taxon>Lasiosphaeriaceae</taxon>
        <taxon>Lasiosphaeris</taxon>
    </lineage>
</organism>
<dbReference type="EMBL" id="JAUKUA010000006">
    <property type="protein sequence ID" value="KAK0707563.1"/>
    <property type="molecule type" value="Genomic_DNA"/>
</dbReference>
<comment type="caution">
    <text evidence="2">The sequence shown here is derived from an EMBL/GenBank/DDBJ whole genome shotgun (WGS) entry which is preliminary data.</text>
</comment>
<evidence type="ECO:0000313" key="3">
    <source>
        <dbReference type="Proteomes" id="UP001172102"/>
    </source>
</evidence>
<protein>
    <submittedName>
        <fullName evidence="2">Uncharacterized protein</fullName>
    </submittedName>
</protein>
<evidence type="ECO:0000313" key="2">
    <source>
        <dbReference type="EMBL" id="KAK0707563.1"/>
    </source>
</evidence>
<reference evidence="2" key="1">
    <citation type="submission" date="2023-06" db="EMBL/GenBank/DDBJ databases">
        <title>Genome-scale phylogeny and comparative genomics of the fungal order Sordariales.</title>
        <authorList>
            <consortium name="Lawrence Berkeley National Laboratory"/>
            <person name="Hensen N."/>
            <person name="Bonometti L."/>
            <person name="Westerberg I."/>
            <person name="Brannstrom I.O."/>
            <person name="Guillou S."/>
            <person name="Cros-Aarteil S."/>
            <person name="Calhoun S."/>
            <person name="Haridas S."/>
            <person name="Kuo A."/>
            <person name="Mondo S."/>
            <person name="Pangilinan J."/>
            <person name="Riley R."/>
            <person name="Labutti K."/>
            <person name="Andreopoulos B."/>
            <person name="Lipzen A."/>
            <person name="Chen C."/>
            <person name="Yanf M."/>
            <person name="Daum C."/>
            <person name="Ng V."/>
            <person name="Clum A."/>
            <person name="Steindorff A."/>
            <person name="Ohm R."/>
            <person name="Martin F."/>
            <person name="Silar P."/>
            <person name="Natvig D."/>
            <person name="Lalanne C."/>
            <person name="Gautier V."/>
            <person name="Ament-Velasquez S.L."/>
            <person name="Kruys A."/>
            <person name="Hutchinson M.I."/>
            <person name="Powell A.J."/>
            <person name="Barry K."/>
            <person name="Miller A.N."/>
            <person name="Grigoriev I.V."/>
            <person name="Debuchy R."/>
            <person name="Gladieux P."/>
            <person name="Thoren M.H."/>
            <person name="Johannesson H."/>
        </authorList>
    </citation>
    <scope>NUCLEOTIDE SEQUENCE</scope>
    <source>
        <strain evidence="2">SMH4607-1</strain>
    </source>
</reference>
<name>A0AA40A1K5_9PEZI</name>
<gene>
    <name evidence="2" type="ORF">B0H67DRAFT_316638</name>
</gene>
<feature type="region of interest" description="Disordered" evidence="1">
    <location>
        <begin position="136"/>
        <end position="155"/>
    </location>
</feature>
<accession>A0AA40A1K5</accession>
<dbReference type="AlphaFoldDB" id="A0AA40A1K5"/>
<dbReference type="Proteomes" id="UP001172102">
    <property type="component" value="Unassembled WGS sequence"/>
</dbReference>
<keyword evidence="3" id="KW-1185">Reference proteome</keyword>
<proteinExistence type="predicted"/>